<evidence type="ECO:0000259" key="1">
    <source>
        <dbReference type="Pfam" id="PF06527"/>
    </source>
</evidence>
<feature type="domain" description="TniQ" evidence="1">
    <location>
        <begin position="10"/>
        <end position="144"/>
    </location>
</feature>
<dbReference type="RefSeq" id="WP_377817941.1">
    <property type="nucleotide sequence ID" value="NZ_JBHSLU010000133.1"/>
</dbReference>
<name>A0ABW0PAZ3_9HYPH</name>
<keyword evidence="3" id="KW-1185">Reference proteome</keyword>
<organism evidence="2 3">
    <name type="scientific">Bosea massiliensis</name>
    <dbReference type="NCBI Taxonomy" id="151419"/>
    <lineage>
        <taxon>Bacteria</taxon>
        <taxon>Pseudomonadati</taxon>
        <taxon>Pseudomonadota</taxon>
        <taxon>Alphaproteobacteria</taxon>
        <taxon>Hyphomicrobiales</taxon>
        <taxon>Boseaceae</taxon>
        <taxon>Bosea</taxon>
    </lineage>
</organism>
<reference evidence="3" key="1">
    <citation type="journal article" date="2019" name="Int. J. Syst. Evol. Microbiol.">
        <title>The Global Catalogue of Microorganisms (GCM) 10K type strain sequencing project: providing services to taxonomists for standard genome sequencing and annotation.</title>
        <authorList>
            <consortium name="The Broad Institute Genomics Platform"/>
            <consortium name="The Broad Institute Genome Sequencing Center for Infectious Disease"/>
            <person name="Wu L."/>
            <person name="Ma J."/>
        </authorList>
    </citation>
    <scope>NUCLEOTIDE SEQUENCE [LARGE SCALE GENOMIC DNA]</scope>
    <source>
        <strain evidence="3">CCUG 43117</strain>
    </source>
</reference>
<evidence type="ECO:0000313" key="3">
    <source>
        <dbReference type="Proteomes" id="UP001596060"/>
    </source>
</evidence>
<evidence type="ECO:0000313" key="2">
    <source>
        <dbReference type="EMBL" id="MFC5509022.1"/>
    </source>
</evidence>
<accession>A0ABW0PAZ3</accession>
<dbReference type="InterPro" id="IPR009492">
    <property type="entry name" value="TniQ"/>
</dbReference>
<gene>
    <name evidence="2" type="ORF">ACFPN9_27715</name>
</gene>
<dbReference type="Pfam" id="PF06527">
    <property type="entry name" value="TniQ"/>
    <property type="match status" value="1"/>
</dbReference>
<dbReference type="EMBL" id="JBHSLU010000133">
    <property type="protein sequence ID" value="MFC5509022.1"/>
    <property type="molecule type" value="Genomic_DNA"/>
</dbReference>
<proteinExistence type="predicted"/>
<sequence length="153" mass="17127">MRINYVAVYPARQDGEPAYAHLMRVAQANGVKRVATLAANLGLESYRLHMRSSLETIGSVGRSDAVSLSHDTATDDRDIVTLRGETLKRGTQWSSLSVRRACPACYAEDKQATEPYKRRLPRAWHRTWWDVAAVTACPVHYCRLISVVSLLVV</sequence>
<dbReference type="Proteomes" id="UP001596060">
    <property type="component" value="Unassembled WGS sequence"/>
</dbReference>
<protein>
    <submittedName>
        <fullName evidence="2">TniQ family protein</fullName>
    </submittedName>
</protein>
<comment type="caution">
    <text evidence="2">The sequence shown here is derived from an EMBL/GenBank/DDBJ whole genome shotgun (WGS) entry which is preliminary data.</text>
</comment>